<dbReference type="SUPFAM" id="SSF53822">
    <property type="entry name" value="Periplasmic binding protein-like I"/>
    <property type="match status" value="1"/>
</dbReference>
<feature type="domain" description="Leucine-binding protein" evidence="4">
    <location>
        <begin position="110"/>
        <end position="415"/>
    </location>
</feature>
<organism evidence="5 6">
    <name type="scientific">Streptomyces himalayensis subsp. himalayensis</name>
    <dbReference type="NCBI Taxonomy" id="2756131"/>
    <lineage>
        <taxon>Bacteria</taxon>
        <taxon>Bacillati</taxon>
        <taxon>Actinomycetota</taxon>
        <taxon>Actinomycetes</taxon>
        <taxon>Kitasatosporales</taxon>
        <taxon>Streptomycetaceae</taxon>
        <taxon>Streptomyces</taxon>
        <taxon>Streptomyces himalayensis</taxon>
    </lineage>
</organism>
<dbReference type="PANTHER" id="PTHR30483:SF6">
    <property type="entry name" value="PERIPLASMIC BINDING PROTEIN OF ABC TRANSPORTER FOR NATURAL AMINO ACIDS"/>
    <property type="match status" value="1"/>
</dbReference>
<dbReference type="InterPro" id="IPR051010">
    <property type="entry name" value="BCAA_transport"/>
</dbReference>
<evidence type="ECO:0000256" key="3">
    <source>
        <dbReference type="SAM" id="MobiDB-lite"/>
    </source>
</evidence>
<feature type="region of interest" description="Disordered" evidence="3">
    <location>
        <begin position="47"/>
        <end position="71"/>
    </location>
</feature>
<evidence type="ECO:0000259" key="4">
    <source>
        <dbReference type="Pfam" id="PF13458"/>
    </source>
</evidence>
<dbReference type="Proteomes" id="UP000545761">
    <property type="component" value="Unassembled WGS sequence"/>
</dbReference>
<dbReference type="AlphaFoldDB" id="A0A7W0ICZ1"/>
<dbReference type="Pfam" id="PF13458">
    <property type="entry name" value="Peripla_BP_6"/>
    <property type="match status" value="1"/>
</dbReference>
<evidence type="ECO:0000256" key="1">
    <source>
        <dbReference type="ARBA" id="ARBA00010062"/>
    </source>
</evidence>
<keyword evidence="2" id="KW-0732">Signal</keyword>
<reference evidence="5 6" key="1">
    <citation type="submission" date="2020-07" db="EMBL/GenBank/DDBJ databases">
        <title>Streptomyces isolated from Indian soil.</title>
        <authorList>
            <person name="Mandal S."/>
            <person name="Maiti P.K."/>
        </authorList>
    </citation>
    <scope>NUCLEOTIDE SEQUENCE [LARGE SCALE GENOMIC DNA]</scope>
    <source>
        <strain evidence="5 6">PSKA28</strain>
    </source>
</reference>
<accession>A0A7W0ICZ1</accession>
<dbReference type="PANTHER" id="PTHR30483">
    <property type="entry name" value="LEUCINE-SPECIFIC-BINDING PROTEIN"/>
    <property type="match status" value="1"/>
</dbReference>
<dbReference type="InterPro" id="IPR028082">
    <property type="entry name" value="Peripla_BP_I"/>
</dbReference>
<feature type="compositionally biased region" description="Basic residues" evidence="3">
    <location>
        <begin position="13"/>
        <end position="25"/>
    </location>
</feature>
<feature type="region of interest" description="Disordered" evidence="3">
    <location>
        <begin position="1"/>
        <end position="28"/>
    </location>
</feature>
<proteinExistence type="inferred from homology"/>
<protein>
    <submittedName>
        <fullName evidence="5">ABC transporter substrate-binding protein</fullName>
    </submittedName>
</protein>
<evidence type="ECO:0000313" key="6">
    <source>
        <dbReference type="Proteomes" id="UP000545761"/>
    </source>
</evidence>
<evidence type="ECO:0000256" key="2">
    <source>
        <dbReference type="ARBA" id="ARBA00022729"/>
    </source>
</evidence>
<dbReference type="Gene3D" id="3.40.50.2300">
    <property type="match status" value="2"/>
</dbReference>
<sequence length="486" mass="51575">MYRRSAKEITPTTRRRPTAPRRQPVRAHGTIAAVLVTTALLTAGCGRDSSGGTDGEGRPATAPGAAPSADFGDLKNVCGPGDPTGAPAKGVTDKEIQVGVLSDVGFTKNPEFPNAAKVFTEWCNDAGGIHGRQLVPTVRDTKLVEVRQRVIEACRDDFALVGGSAALDGLGVKERLSCLMPDFAAQVVQRQNEGSDLQVSVQPGGPSYFRNAGMLHWAVTEAYPGSAGDLGIIAGDSPVTKMSLDQRVETLKAFGGTITYTDLYPAQGVSNWTPYAQAIKNKGVKGLIFMGDFGSLAKLEQALTDMDYKLDWIDANNNAYGPAFLKLAGPEVLATQNNLADLMGTFPLEKAAANPATKQVIDLFAKYAPEAQVTMPAVKAFSAWLLFAKSAASCGDALTRKCLYEAARKETAWTGGGLQAPLDLSVQDAPVNCFNVEKATPDGWKPADFKPDRGAYRCGAKAYKLTGPYGRPATLKDVGKSMSDFK</sequence>
<comment type="similarity">
    <text evidence="1">Belongs to the leucine-binding protein family.</text>
</comment>
<dbReference type="InterPro" id="IPR028081">
    <property type="entry name" value="Leu-bd"/>
</dbReference>
<comment type="caution">
    <text evidence="5">The sequence shown here is derived from an EMBL/GenBank/DDBJ whole genome shotgun (WGS) entry which is preliminary data.</text>
</comment>
<name>A0A7W0ICZ1_9ACTN</name>
<evidence type="ECO:0000313" key="5">
    <source>
        <dbReference type="EMBL" id="MBA2951078.1"/>
    </source>
</evidence>
<dbReference type="EMBL" id="JACEHE010000038">
    <property type="protein sequence ID" value="MBA2951078.1"/>
    <property type="molecule type" value="Genomic_DNA"/>
</dbReference>
<gene>
    <name evidence="5" type="ORF">H1D24_36360</name>
</gene>